<feature type="chain" id="PRO_5046425263" evidence="1">
    <location>
        <begin position="24"/>
        <end position="574"/>
    </location>
</feature>
<sequence>MNKNKLLTLILTATLATSGIASTSEVSVVRAASTQVTSAKQAIRISGQDRYETAAKVAASNWSTSDNVVLVSGEGYADAISASVLAKKLDAPVLLTNSKTLNSYAKAALSTLKAKNVYVIGGEASISKDVRDALKSTYSITELGGANRYETNAAVAGKLVDLGVDATNAILVGGQGFSDALTAASIASSKGEILLLGSNDLSSIKSIENFVNSHKSKVTVIGTDLVINDNTYKAVNGANRVAGGKDRFDTNLKVLESFKSDIKGNKVYVANASGNDYADALVASALAGKNNSPLILVDREGSDATTNAINYLKSSLTSSSDIEVLGGTGVVPEVIITKINNSIPSNNNPEPQAQLNSIKITSPATKLDYTVGDKLDITGLKVTGTYSDNTTKYELITEANISGFDSSKAVDEQALTITVDGKTTTYTITVKDSASQQPQPVQTEQTFTGYITTEDDVAASLGEDTAYMIYMKLMAQSGLGITFQKDGKWVFYYFDGNIATNNKSGADGKWTFDGTGSQLNAWNLVKAQVENGNPQGPVPVTVTGTLTENIQTNPGPDADGQKYQVIAVKSITAN</sequence>
<protein>
    <submittedName>
        <fullName evidence="3">Cell wall-binding protein</fullName>
    </submittedName>
</protein>
<dbReference type="Pfam" id="PF04122">
    <property type="entry name" value="CW_binding_2"/>
    <property type="match status" value="3"/>
</dbReference>
<dbReference type="RefSeq" id="WP_209702080.1">
    <property type="nucleotide sequence ID" value="NZ_JAGGLM010000008.1"/>
</dbReference>
<evidence type="ECO:0000313" key="4">
    <source>
        <dbReference type="Proteomes" id="UP001519307"/>
    </source>
</evidence>
<evidence type="ECO:0000259" key="2">
    <source>
        <dbReference type="Pfam" id="PF07523"/>
    </source>
</evidence>
<dbReference type="Pfam" id="PF07523">
    <property type="entry name" value="Big_3"/>
    <property type="match status" value="1"/>
</dbReference>
<reference evidence="3 4" key="1">
    <citation type="submission" date="2021-03" db="EMBL/GenBank/DDBJ databases">
        <title>Genomic Encyclopedia of Type Strains, Phase IV (KMG-IV): sequencing the most valuable type-strain genomes for metagenomic binning, comparative biology and taxonomic classification.</title>
        <authorList>
            <person name="Goeker M."/>
        </authorList>
    </citation>
    <scope>NUCLEOTIDE SEQUENCE [LARGE SCALE GENOMIC DNA]</scope>
    <source>
        <strain evidence="3 4">DSM 28783</strain>
    </source>
</reference>
<evidence type="ECO:0000256" key="1">
    <source>
        <dbReference type="SAM" id="SignalP"/>
    </source>
</evidence>
<dbReference type="Gene3D" id="3.40.50.12090">
    <property type="match status" value="2"/>
</dbReference>
<accession>A0ABS4KSA6</accession>
<feature type="signal peptide" evidence="1">
    <location>
        <begin position="1"/>
        <end position="23"/>
    </location>
</feature>
<dbReference type="InterPro" id="IPR051922">
    <property type="entry name" value="Bact_Sporulation_Assoc"/>
</dbReference>
<gene>
    <name evidence="3" type="ORF">J2Z42_001602</name>
</gene>
<dbReference type="Gene3D" id="2.60.40.3630">
    <property type="match status" value="1"/>
</dbReference>
<evidence type="ECO:0000313" key="3">
    <source>
        <dbReference type="EMBL" id="MBP2032923.1"/>
    </source>
</evidence>
<keyword evidence="4" id="KW-1185">Reference proteome</keyword>
<dbReference type="PANTHER" id="PTHR30032:SF8">
    <property type="entry name" value="GERMINATION-SPECIFIC N-ACETYLMURAMOYL-L-ALANINE AMIDASE"/>
    <property type="match status" value="1"/>
</dbReference>
<dbReference type="Proteomes" id="UP001519307">
    <property type="component" value="Unassembled WGS sequence"/>
</dbReference>
<keyword evidence="1" id="KW-0732">Signal</keyword>
<feature type="domain" description="Ig-like" evidence="2">
    <location>
        <begin position="364"/>
        <end position="430"/>
    </location>
</feature>
<name>A0ABS4KSA6_9CLOT</name>
<dbReference type="InterPro" id="IPR022038">
    <property type="entry name" value="Ig-like_bact"/>
</dbReference>
<organism evidence="3 4">
    <name type="scientific">Clostridium algifaecis</name>
    <dbReference type="NCBI Taxonomy" id="1472040"/>
    <lineage>
        <taxon>Bacteria</taxon>
        <taxon>Bacillati</taxon>
        <taxon>Bacillota</taxon>
        <taxon>Clostridia</taxon>
        <taxon>Eubacteriales</taxon>
        <taxon>Clostridiaceae</taxon>
        <taxon>Clostridium</taxon>
    </lineage>
</organism>
<proteinExistence type="predicted"/>
<comment type="caution">
    <text evidence="3">The sequence shown here is derived from an EMBL/GenBank/DDBJ whole genome shotgun (WGS) entry which is preliminary data.</text>
</comment>
<dbReference type="InterPro" id="IPR007253">
    <property type="entry name" value="Cell_wall-bd_2"/>
</dbReference>
<dbReference type="EMBL" id="JAGGLM010000008">
    <property type="protein sequence ID" value="MBP2032923.1"/>
    <property type="molecule type" value="Genomic_DNA"/>
</dbReference>
<dbReference type="PANTHER" id="PTHR30032">
    <property type="entry name" value="N-ACETYLMURAMOYL-L-ALANINE AMIDASE-RELATED"/>
    <property type="match status" value="1"/>
</dbReference>